<feature type="chain" id="PRO_5041298728" description="Transmembrane protein" evidence="7">
    <location>
        <begin position="19"/>
        <end position="570"/>
    </location>
</feature>
<sequence>MTIPTLVCLLAVAKAVAGFTFSHSDPVECQDMTLQWEGGTAPFYATVVPAYPLSGARIQNVTIPASASASSARRFSFRLDNPANLEFSVIMSDATGWGAGGVTPVLQIAGSNDQSCHTTSPPFGFYFYWDPAISISTPQCQSMRLSWDRNVVYPIQALGFIPGGAAFTIPTPQNTSSLSTTWNVNIREGAQYQILMADSSRVATGGSTNLTWVVAGSNSCLNANSPGAGARVATVISAGTSATRSLTSMRSSSGMPSSSGVSDNSGGGMSGGGGSNIGTIVGGVIGGLAALALLVLLLFCCRRRRRQAAQEAEDYAPARAAEVAQPGMRQSTLSMGTAAVMRRATRSMGPSHTRQTSRSSFDILSEPAGAPPAHADLETPPSITGHAVDPFVSPFPAPPPRNSFEQRREGVGAVPWGAAATRGHVREKSDGTLDSLRPDAQTRRSVPAPSLVPLNTSGTQGSVGRSSRKLSGQFGETPPQTPTVRPTSQLRSPVQRTTSSGGLTRWSVDEDAELGSALGSMGSRDRLSGVEEGRVSPSTTTFIQHNDGGPGGIVELPPSYNQLRARNPDE</sequence>
<gene>
    <name evidence="8" type="ORF">MKK02DRAFT_33784</name>
</gene>
<evidence type="ECO:0000256" key="1">
    <source>
        <dbReference type="ARBA" id="ARBA00004167"/>
    </source>
</evidence>
<dbReference type="AlphaFoldDB" id="A0AA38HA41"/>
<keyword evidence="7" id="KW-0732">Signal</keyword>
<feature type="region of interest" description="Disordered" evidence="5">
    <location>
        <begin position="245"/>
        <end position="270"/>
    </location>
</feature>
<keyword evidence="2 6" id="KW-0812">Transmembrane</keyword>
<keyword evidence="4 6" id="KW-0472">Membrane</keyword>
<reference evidence="8" key="1">
    <citation type="journal article" date="2022" name="G3 (Bethesda)">
        <title>High quality genome of the basidiomycete yeast Dioszegia hungarica PDD-24b-2 isolated from cloud water.</title>
        <authorList>
            <person name="Jarrige D."/>
            <person name="Haridas S."/>
            <person name="Bleykasten-Grosshans C."/>
            <person name="Joly M."/>
            <person name="Nadalig T."/>
            <person name="Sancelme M."/>
            <person name="Vuilleumier S."/>
            <person name="Grigoriev I.V."/>
            <person name="Amato P."/>
            <person name="Bringel F."/>
        </authorList>
    </citation>
    <scope>NUCLEOTIDE SEQUENCE</scope>
    <source>
        <strain evidence="8">PDD-24b-2</strain>
    </source>
</reference>
<dbReference type="RefSeq" id="XP_052946414.1">
    <property type="nucleotide sequence ID" value="XM_053088782.1"/>
</dbReference>
<evidence type="ECO:0000256" key="5">
    <source>
        <dbReference type="SAM" id="MobiDB-lite"/>
    </source>
</evidence>
<feature type="signal peptide" evidence="7">
    <location>
        <begin position="1"/>
        <end position="18"/>
    </location>
</feature>
<feature type="compositionally biased region" description="Polar residues" evidence="5">
    <location>
        <begin position="453"/>
        <end position="465"/>
    </location>
</feature>
<keyword evidence="9" id="KW-1185">Reference proteome</keyword>
<keyword evidence="3 6" id="KW-1133">Transmembrane helix</keyword>
<evidence type="ECO:0000256" key="4">
    <source>
        <dbReference type="ARBA" id="ARBA00023136"/>
    </source>
</evidence>
<evidence type="ECO:0008006" key="10">
    <source>
        <dbReference type="Google" id="ProtNLM"/>
    </source>
</evidence>
<evidence type="ECO:0000256" key="6">
    <source>
        <dbReference type="SAM" id="Phobius"/>
    </source>
</evidence>
<evidence type="ECO:0000256" key="3">
    <source>
        <dbReference type="ARBA" id="ARBA00022989"/>
    </source>
</evidence>
<evidence type="ECO:0000313" key="8">
    <source>
        <dbReference type="EMBL" id="KAI9636637.1"/>
    </source>
</evidence>
<proteinExistence type="predicted"/>
<feature type="transmembrane region" description="Helical" evidence="6">
    <location>
        <begin position="280"/>
        <end position="300"/>
    </location>
</feature>
<feature type="compositionally biased region" description="Low complexity" evidence="5">
    <location>
        <begin position="245"/>
        <end position="264"/>
    </location>
</feature>
<feature type="compositionally biased region" description="Polar residues" evidence="5">
    <location>
        <begin position="482"/>
        <end position="502"/>
    </location>
</feature>
<dbReference type="InterPro" id="IPR051694">
    <property type="entry name" value="Immunoregulatory_rcpt-like"/>
</dbReference>
<evidence type="ECO:0000313" key="9">
    <source>
        <dbReference type="Proteomes" id="UP001164286"/>
    </source>
</evidence>
<feature type="compositionally biased region" description="Basic and acidic residues" evidence="5">
    <location>
        <begin position="424"/>
        <end position="442"/>
    </location>
</feature>
<evidence type="ECO:0000256" key="7">
    <source>
        <dbReference type="SAM" id="SignalP"/>
    </source>
</evidence>
<dbReference type="EMBL" id="JAKWFO010000005">
    <property type="protein sequence ID" value="KAI9636637.1"/>
    <property type="molecule type" value="Genomic_DNA"/>
</dbReference>
<dbReference type="GeneID" id="77727987"/>
<name>A0AA38HA41_9TREE</name>
<dbReference type="GO" id="GO:0071944">
    <property type="term" value="C:cell periphery"/>
    <property type="evidence" value="ECO:0007669"/>
    <property type="project" value="UniProtKB-ARBA"/>
</dbReference>
<dbReference type="Proteomes" id="UP001164286">
    <property type="component" value="Unassembled WGS sequence"/>
</dbReference>
<organism evidence="8 9">
    <name type="scientific">Dioszegia hungarica</name>
    <dbReference type="NCBI Taxonomy" id="4972"/>
    <lineage>
        <taxon>Eukaryota</taxon>
        <taxon>Fungi</taxon>
        <taxon>Dikarya</taxon>
        <taxon>Basidiomycota</taxon>
        <taxon>Agaricomycotina</taxon>
        <taxon>Tremellomycetes</taxon>
        <taxon>Tremellales</taxon>
        <taxon>Bulleribasidiaceae</taxon>
        <taxon>Dioszegia</taxon>
    </lineage>
</organism>
<dbReference type="GO" id="GO:0016020">
    <property type="term" value="C:membrane"/>
    <property type="evidence" value="ECO:0007669"/>
    <property type="project" value="UniProtKB-SubCell"/>
</dbReference>
<comment type="subcellular location">
    <subcellularLocation>
        <location evidence="1">Membrane</location>
        <topology evidence="1">Single-pass membrane protein</topology>
    </subcellularLocation>
</comment>
<dbReference type="PANTHER" id="PTHR15549">
    <property type="entry name" value="PAIRED IMMUNOGLOBULIN-LIKE TYPE 2 RECEPTOR"/>
    <property type="match status" value="1"/>
</dbReference>
<feature type="compositionally biased region" description="Polar residues" evidence="5">
    <location>
        <begin position="348"/>
        <end position="362"/>
    </location>
</feature>
<evidence type="ECO:0000256" key="2">
    <source>
        <dbReference type="ARBA" id="ARBA00022692"/>
    </source>
</evidence>
<protein>
    <recommendedName>
        <fullName evidence="10">Transmembrane protein</fullName>
    </recommendedName>
</protein>
<comment type="caution">
    <text evidence="8">The sequence shown here is derived from an EMBL/GenBank/DDBJ whole genome shotgun (WGS) entry which is preliminary data.</text>
</comment>
<accession>A0AA38HA41</accession>
<feature type="region of interest" description="Disordered" evidence="5">
    <location>
        <begin position="311"/>
        <end position="570"/>
    </location>
</feature>
<feature type="compositionally biased region" description="Basic and acidic residues" evidence="5">
    <location>
        <begin position="523"/>
        <end position="534"/>
    </location>
</feature>